<feature type="compositionally biased region" description="Polar residues" evidence="1">
    <location>
        <begin position="173"/>
        <end position="187"/>
    </location>
</feature>
<evidence type="ECO:0000313" key="3">
    <source>
        <dbReference type="Proteomes" id="UP001369815"/>
    </source>
</evidence>
<reference evidence="2 3" key="1">
    <citation type="journal article" date="2024" name="Front Chem Biol">
        <title>Unveiling the potential of Daldinia eschscholtzii MFLUCC 19-0629 through bioactivity and bioinformatics studies for enhanced sustainable agriculture production.</title>
        <authorList>
            <person name="Brooks S."/>
            <person name="Weaver J.A."/>
            <person name="Klomchit A."/>
            <person name="Alharthi S.A."/>
            <person name="Onlamun T."/>
            <person name="Nurani R."/>
            <person name="Vong T.K."/>
            <person name="Alberti F."/>
            <person name="Greco C."/>
        </authorList>
    </citation>
    <scope>NUCLEOTIDE SEQUENCE [LARGE SCALE GENOMIC DNA]</scope>
    <source>
        <strain evidence="2">MFLUCC 19-0629</strain>
    </source>
</reference>
<comment type="caution">
    <text evidence="2">The sequence shown here is derived from an EMBL/GenBank/DDBJ whole genome shotgun (WGS) entry which is preliminary data.</text>
</comment>
<name>A0AAX6MPL2_9PEZI</name>
<sequence>MALVAALGMPQLVVSMTDPTSPLTSNRRNMEAEDIIRAVFLDDLAVSPDGSQAIFSRSDLSATKDSREETLWLLDVNQRTAEPFLANEDDADISHPIEGDEASRCGRLESDPRGIAGEVLDGECDSSLAIQEKANPNVTLSRNRRRVLEAQHITLLQLGSESVRWEPTRRGASPQTLDSLFSVSPTLNDPVDGDPSPIRSQEHEYVSPTDPDFGSIPPHISEALRPGKSIGPPEQAWPPPSQVSSTTRVRRDLSLSLYNAQLRSKKPSG</sequence>
<evidence type="ECO:0000313" key="2">
    <source>
        <dbReference type="EMBL" id="KAK6954383.1"/>
    </source>
</evidence>
<dbReference type="Proteomes" id="UP001369815">
    <property type="component" value="Unassembled WGS sequence"/>
</dbReference>
<organism evidence="2 3">
    <name type="scientific">Daldinia eschscholtzii</name>
    <dbReference type="NCBI Taxonomy" id="292717"/>
    <lineage>
        <taxon>Eukaryota</taxon>
        <taxon>Fungi</taxon>
        <taxon>Dikarya</taxon>
        <taxon>Ascomycota</taxon>
        <taxon>Pezizomycotina</taxon>
        <taxon>Sordariomycetes</taxon>
        <taxon>Xylariomycetidae</taxon>
        <taxon>Xylariales</taxon>
        <taxon>Hypoxylaceae</taxon>
        <taxon>Daldinia</taxon>
    </lineage>
</organism>
<proteinExistence type="predicted"/>
<feature type="region of interest" description="Disordered" evidence="1">
    <location>
        <begin position="166"/>
        <end position="250"/>
    </location>
</feature>
<keyword evidence="3" id="KW-1185">Reference proteome</keyword>
<dbReference type="EMBL" id="JBANMG010000004">
    <property type="protein sequence ID" value="KAK6954383.1"/>
    <property type="molecule type" value="Genomic_DNA"/>
</dbReference>
<dbReference type="AlphaFoldDB" id="A0AAX6MPL2"/>
<protein>
    <submittedName>
        <fullName evidence="2">Uncharacterized protein</fullName>
    </submittedName>
</protein>
<accession>A0AAX6MPL2</accession>
<evidence type="ECO:0000256" key="1">
    <source>
        <dbReference type="SAM" id="MobiDB-lite"/>
    </source>
</evidence>
<gene>
    <name evidence="2" type="ORF">Daesc_004350</name>
</gene>